<protein>
    <recommendedName>
        <fullName evidence="12">Bifunctional protein FolD</fullName>
    </recommendedName>
    <domain>
        <recommendedName>
            <fullName evidence="12">Methylenetetrahydrofolate dehydrogenase</fullName>
            <ecNumber evidence="12">1.5.1.5</ecNumber>
        </recommendedName>
    </domain>
    <domain>
        <recommendedName>
            <fullName evidence="12">Methenyltetrahydrofolate cyclohydrolase</fullName>
            <ecNumber evidence="12">3.5.4.9</ecNumber>
        </recommendedName>
    </domain>
</protein>
<dbReference type="CDD" id="cd01080">
    <property type="entry name" value="NAD_bind_m-THF_DH_Cyclohyd"/>
    <property type="match status" value="1"/>
</dbReference>
<dbReference type="EMBL" id="FQZO01000006">
    <property type="protein sequence ID" value="SHJ58289.1"/>
    <property type="molecule type" value="Genomic_DNA"/>
</dbReference>
<name>A0A1M6KH96_9CLOT</name>
<dbReference type="GO" id="GO:0009086">
    <property type="term" value="P:methionine biosynthetic process"/>
    <property type="evidence" value="ECO:0007669"/>
    <property type="project" value="UniProtKB-KW"/>
</dbReference>
<dbReference type="HAMAP" id="MF_01576">
    <property type="entry name" value="THF_DHG_CYH"/>
    <property type="match status" value="1"/>
</dbReference>
<comment type="caution">
    <text evidence="12">Lacks conserved residue(s) required for the propagation of feature annotation.</text>
</comment>
<keyword evidence="6 12" id="KW-0378">Hydrolase</keyword>
<dbReference type="AlphaFoldDB" id="A0A1M6KH96"/>
<dbReference type="Pfam" id="PF02882">
    <property type="entry name" value="THF_DHG_CYH_C"/>
    <property type="match status" value="1"/>
</dbReference>
<dbReference type="GO" id="GO:0006164">
    <property type="term" value="P:purine nucleotide biosynthetic process"/>
    <property type="evidence" value="ECO:0007669"/>
    <property type="project" value="UniProtKB-KW"/>
</dbReference>
<keyword evidence="9 12" id="KW-0368">Histidine biosynthesis</keyword>
<feature type="binding site" evidence="12">
    <location>
        <begin position="165"/>
        <end position="167"/>
    </location>
    <ligand>
        <name>NADP(+)</name>
        <dbReference type="ChEBI" id="CHEBI:58349"/>
    </ligand>
</feature>
<dbReference type="Proteomes" id="UP000184080">
    <property type="component" value="Unassembled WGS sequence"/>
</dbReference>
<dbReference type="InterPro" id="IPR046346">
    <property type="entry name" value="Aminoacid_DH-like_N_sf"/>
</dbReference>
<keyword evidence="4 12" id="KW-0028">Amino-acid biosynthesis</keyword>
<keyword evidence="3 12" id="KW-0554">One-carbon metabolism</keyword>
<evidence type="ECO:0000259" key="14">
    <source>
        <dbReference type="Pfam" id="PF02882"/>
    </source>
</evidence>
<dbReference type="FunFam" id="3.40.50.10860:FF:000005">
    <property type="entry name" value="C-1-tetrahydrofolate synthase, cytoplasmic, putative"/>
    <property type="match status" value="1"/>
</dbReference>
<comment type="pathway">
    <text evidence="1 12">One-carbon metabolism; tetrahydrofolate interconversion.</text>
</comment>
<evidence type="ECO:0000256" key="3">
    <source>
        <dbReference type="ARBA" id="ARBA00022563"/>
    </source>
</evidence>
<dbReference type="InterPro" id="IPR020630">
    <property type="entry name" value="THF_DH/CycHdrlase_cat_dom"/>
</dbReference>
<feature type="domain" description="Tetrahydrofolate dehydrogenase/cyclohydrolase catalytic" evidence="13">
    <location>
        <begin position="5"/>
        <end position="120"/>
    </location>
</feature>
<keyword evidence="8 12" id="KW-0560">Oxidoreductase</keyword>
<evidence type="ECO:0000256" key="10">
    <source>
        <dbReference type="ARBA" id="ARBA00023167"/>
    </source>
</evidence>
<keyword evidence="16" id="KW-1185">Reference proteome</keyword>
<dbReference type="Pfam" id="PF00763">
    <property type="entry name" value="THF_DHG_CYH"/>
    <property type="match status" value="1"/>
</dbReference>
<evidence type="ECO:0000256" key="4">
    <source>
        <dbReference type="ARBA" id="ARBA00022605"/>
    </source>
</evidence>
<evidence type="ECO:0000256" key="7">
    <source>
        <dbReference type="ARBA" id="ARBA00022857"/>
    </source>
</evidence>
<dbReference type="InterPro" id="IPR036291">
    <property type="entry name" value="NAD(P)-bd_dom_sf"/>
</dbReference>
<dbReference type="Gene3D" id="3.40.50.10860">
    <property type="entry name" value="Leucine Dehydrogenase, chain A, domain 1"/>
    <property type="match status" value="1"/>
</dbReference>
<accession>A0A1M6KH96</accession>
<dbReference type="Gene3D" id="3.40.50.720">
    <property type="entry name" value="NAD(P)-binding Rossmann-like Domain"/>
    <property type="match status" value="1"/>
</dbReference>
<comment type="similarity">
    <text evidence="12">Belongs to the tetrahydrofolate dehydrogenase/cyclohydrolase family.</text>
</comment>
<feature type="binding site" evidence="12">
    <location>
        <position position="231"/>
    </location>
    <ligand>
        <name>NADP(+)</name>
        <dbReference type="ChEBI" id="CHEBI:58349"/>
    </ligand>
</feature>
<evidence type="ECO:0000256" key="2">
    <source>
        <dbReference type="ARBA" id="ARBA00011738"/>
    </source>
</evidence>
<comment type="subunit">
    <text evidence="2 12">Homodimer.</text>
</comment>
<evidence type="ECO:0000256" key="12">
    <source>
        <dbReference type="HAMAP-Rule" id="MF_01576"/>
    </source>
</evidence>
<keyword evidence="10 12" id="KW-0486">Methionine biosynthesis</keyword>
<dbReference type="GO" id="GO:0004488">
    <property type="term" value="F:methylenetetrahydrofolate dehydrogenase (NADP+) activity"/>
    <property type="evidence" value="ECO:0007669"/>
    <property type="project" value="UniProtKB-UniRule"/>
</dbReference>
<evidence type="ECO:0000256" key="6">
    <source>
        <dbReference type="ARBA" id="ARBA00022801"/>
    </source>
</evidence>
<evidence type="ECO:0000313" key="16">
    <source>
        <dbReference type="Proteomes" id="UP000184080"/>
    </source>
</evidence>
<evidence type="ECO:0000256" key="5">
    <source>
        <dbReference type="ARBA" id="ARBA00022755"/>
    </source>
</evidence>
<dbReference type="InterPro" id="IPR020631">
    <property type="entry name" value="THF_DH/CycHdrlase_NAD-bd_dom"/>
</dbReference>
<comment type="catalytic activity">
    <reaction evidence="12">
        <text>(6R)-5,10-methylene-5,6,7,8-tetrahydrofolate + NADP(+) = (6R)-5,10-methenyltetrahydrofolate + NADPH</text>
        <dbReference type="Rhea" id="RHEA:22812"/>
        <dbReference type="ChEBI" id="CHEBI:15636"/>
        <dbReference type="ChEBI" id="CHEBI:57455"/>
        <dbReference type="ChEBI" id="CHEBI:57783"/>
        <dbReference type="ChEBI" id="CHEBI:58349"/>
        <dbReference type="EC" id="1.5.1.5"/>
    </reaction>
</comment>
<evidence type="ECO:0000256" key="8">
    <source>
        <dbReference type="ARBA" id="ARBA00023002"/>
    </source>
</evidence>
<keyword evidence="5 12" id="KW-0658">Purine biosynthesis</keyword>
<dbReference type="STRING" id="1121298.SAMN05444401_3361"/>
<dbReference type="RefSeq" id="WP_073009342.1">
    <property type="nucleotide sequence ID" value="NZ_FQZO01000006.1"/>
</dbReference>
<dbReference type="PANTHER" id="PTHR48099:SF5">
    <property type="entry name" value="C-1-TETRAHYDROFOLATE SYNTHASE, CYTOPLASMIC"/>
    <property type="match status" value="1"/>
</dbReference>
<dbReference type="FunFam" id="3.40.50.720:FF:000094">
    <property type="entry name" value="Bifunctional protein FolD"/>
    <property type="match status" value="1"/>
</dbReference>
<gene>
    <name evidence="12" type="primary">folD</name>
    <name evidence="15" type="ORF">SAMN05444401_3361</name>
</gene>
<dbReference type="GO" id="GO:0004477">
    <property type="term" value="F:methenyltetrahydrofolate cyclohydrolase activity"/>
    <property type="evidence" value="ECO:0007669"/>
    <property type="project" value="UniProtKB-UniRule"/>
</dbReference>
<sequence>MGKNLNGKEVAEGIRKSIQEFTEDLKAKGKPTPSLLSIKVGEDEGSDFYINNQKKLSEKLGINFVSANYPETIMEEELIERIKQANENNDIHGIIVQLPLPKSMNVNNVISAISYKKDVDGQSEINISKLYKDEKSFVPCTAESVLTLIKTANSNIQGKRAVVIGRSTIVGKPVAHLLLRENATVTICHSRTQDLKAVCREADILVSAIGKPKFVNREFIKKDAIVIDVGTSSVNGKITGDVDYEDVIDEASFITPVPGGVGALTTTLLLYNVCEAYKNHVY</sequence>
<dbReference type="GO" id="GO:0005829">
    <property type="term" value="C:cytosol"/>
    <property type="evidence" value="ECO:0007669"/>
    <property type="project" value="TreeGrafter"/>
</dbReference>
<dbReference type="GO" id="GO:0000105">
    <property type="term" value="P:L-histidine biosynthetic process"/>
    <property type="evidence" value="ECO:0007669"/>
    <property type="project" value="UniProtKB-KW"/>
</dbReference>
<dbReference type="EC" id="1.5.1.5" evidence="12"/>
<dbReference type="InterPro" id="IPR000672">
    <property type="entry name" value="THF_DH/CycHdrlase"/>
</dbReference>
<organism evidence="15 16">
    <name type="scientific">Clostridium amylolyticum</name>
    <dbReference type="NCBI Taxonomy" id="1121298"/>
    <lineage>
        <taxon>Bacteria</taxon>
        <taxon>Bacillati</taxon>
        <taxon>Bacillota</taxon>
        <taxon>Clostridia</taxon>
        <taxon>Eubacteriales</taxon>
        <taxon>Clostridiaceae</taxon>
        <taxon>Clostridium</taxon>
    </lineage>
</organism>
<evidence type="ECO:0000256" key="9">
    <source>
        <dbReference type="ARBA" id="ARBA00023102"/>
    </source>
</evidence>
<proteinExistence type="inferred from homology"/>
<dbReference type="OrthoDB" id="9803580at2"/>
<dbReference type="PRINTS" id="PR00085">
    <property type="entry name" value="THFDHDRGNASE"/>
</dbReference>
<feature type="domain" description="Tetrahydrofolate dehydrogenase/cyclohydrolase NAD(P)-binding" evidence="14">
    <location>
        <begin position="139"/>
        <end position="280"/>
    </location>
</feature>
<dbReference type="UniPathway" id="UPA00193"/>
<dbReference type="GO" id="GO:0035999">
    <property type="term" value="P:tetrahydrofolate interconversion"/>
    <property type="evidence" value="ECO:0007669"/>
    <property type="project" value="UniProtKB-UniRule"/>
</dbReference>
<evidence type="ECO:0000313" key="15">
    <source>
        <dbReference type="EMBL" id="SHJ58289.1"/>
    </source>
</evidence>
<comment type="function">
    <text evidence="12">Catalyzes the oxidation of 5,10-methylenetetrahydrofolate to 5,10-methenyltetrahydrofolate and then the hydrolysis of 5,10-methenyltetrahydrofolate to 10-formyltetrahydrofolate.</text>
</comment>
<evidence type="ECO:0000256" key="11">
    <source>
        <dbReference type="ARBA" id="ARBA00023268"/>
    </source>
</evidence>
<evidence type="ECO:0000256" key="1">
    <source>
        <dbReference type="ARBA" id="ARBA00004777"/>
    </source>
</evidence>
<keyword evidence="7 12" id="KW-0521">NADP</keyword>
<dbReference type="SUPFAM" id="SSF51735">
    <property type="entry name" value="NAD(P)-binding Rossmann-fold domains"/>
    <property type="match status" value="1"/>
</dbReference>
<dbReference type="SUPFAM" id="SSF53223">
    <property type="entry name" value="Aminoacid dehydrogenase-like, N-terminal domain"/>
    <property type="match status" value="1"/>
</dbReference>
<dbReference type="NCBIfam" id="NF010769">
    <property type="entry name" value="PRK14172.1"/>
    <property type="match status" value="1"/>
</dbReference>
<dbReference type="PANTHER" id="PTHR48099">
    <property type="entry name" value="C-1-TETRAHYDROFOLATE SYNTHASE, CYTOPLASMIC-RELATED"/>
    <property type="match status" value="1"/>
</dbReference>
<evidence type="ECO:0000259" key="13">
    <source>
        <dbReference type="Pfam" id="PF00763"/>
    </source>
</evidence>
<keyword evidence="11 12" id="KW-0511">Multifunctional enzyme</keyword>
<reference evidence="15 16" key="1">
    <citation type="submission" date="2016-11" db="EMBL/GenBank/DDBJ databases">
        <authorList>
            <person name="Jaros S."/>
            <person name="Januszkiewicz K."/>
            <person name="Wedrychowicz H."/>
        </authorList>
    </citation>
    <scope>NUCLEOTIDE SEQUENCE [LARGE SCALE GENOMIC DNA]</scope>
    <source>
        <strain evidence="15 16">DSM 21864</strain>
    </source>
</reference>
<comment type="catalytic activity">
    <reaction evidence="12">
        <text>(6R)-5,10-methenyltetrahydrofolate + H2O = (6R)-10-formyltetrahydrofolate + H(+)</text>
        <dbReference type="Rhea" id="RHEA:23700"/>
        <dbReference type="ChEBI" id="CHEBI:15377"/>
        <dbReference type="ChEBI" id="CHEBI:15378"/>
        <dbReference type="ChEBI" id="CHEBI:57455"/>
        <dbReference type="ChEBI" id="CHEBI:195366"/>
        <dbReference type="EC" id="3.5.4.9"/>
    </reaction>
</comment>
<dbReference type="EC" id="3.5.4.9" evidence="12"/>